<evidence type="ECO:0000256" key="2">
    <source>
        <dbReference type="ARBA" id="ARBA00022737"/>
    </source>
</evidence>
<dbReference type="InterPro" id="IPR036047">
    <property type="entry name" value="F-box-like_dom_sf"/>
</dbReference>
<dbReference type="OrthoDB" id="266138at2759"/>
<dbReference type="Gene3D" id="3.80.10.10">
    <property type="entry name" value="Ribonuclease Inhibitor"/>
    <property type="match status" value="2"/>
</dbReference>
<dbReference type="STRING" id="5762.D2VZC6"/>
<evidence type="ECO:0000313" key="4">
    <source>
        <dbReference type="Proteomes" id="UP000006671"/>
    </source>
</evidence>
<evidence type="ECO:0000313" key="3">
    <source>
        <dbReference type="EMBL" id="EFC37823.1"/>
    </source>
</evidence>
<dbReference type="PANTHER" id="PTHR46652:SF3">
    <property type="entry name" value="LEUCINE-RICH REPEAT-CONTAINING PROTEIN 9"/>
    <property type="match status" value="1"/>
</dbReference>
<dbReference type="InParanoid" id="D2VZC6"/>
<proteinExistence type="predicted"/>
<dbReference type="InterPro" id="IPR050836">
    <property type="entry name" value="SDS22/Internalin_LRR"/>
</dbReference>
<dbReference type="SUPFAM" id="SSF52058">
    <property type="entry name" value="L domain-like"/>
    <property type="match status" value="1"/>
</dbReference>
<reference evidence="3 4" key="1">
    <citation type="journal article" date="2010" name="Cell">
        <title>The genome of Naegleria gruberi illuminates early eukaryotic versatility.</title>
        <authorList>
            <person name="Fritz-Laylin L.K."/>
            <person name="Prochnik S.E."/>
            <person name="Ginger M.L."/>
            <person name="Dacks J.B."/>
            <person name="Carpenter M.L."/>
            <person name="Field M.C."/>
            <person name="Kuo A."/>
            <person name="Paredez A."/>
            <person name="Chapman J."/>
            <person name="Pham J."/>
            <person name="Shu S."/>
            <person name="Neupane R."/>
            <person name="Cipriano M."/>
            <person name="Mancuso J."/>
            <person name="Tu H."/>
            <person name="Salamov A."/>
            <person name="Lindquist E."/>
            <person name="Shapiro H."/>
            <person name="Lucas S."/>
            <person name="Grigoriev I.V."/>
            <person name="Cande W.Z."/>
            <person name="Fulton C."/>
            <person name="Rokhsar D.S."/>
            <person name="Dawson S.C."/>
        </authorList>
    </citation>
    <scope>NUCLEOTIDE SEQUENCE [LARGE SCALE GENOMIC DNA]</scope>
    <source>
        <strain evidence="3 4">NEG-M</strain>
    </source>
</reference>
<keyword evidence="2" id="KW-0677">Repeat</keyword>
<dbReference type="KEGG" id="ngr:NAEGRDRAFT_81812"/>
<protein>
    <submittedName>
        <fullName evidence="3">Predicted protein</fullName>
    </submittedName>
</protein>
<dbReference type="SUPFAM" id="SSF81383">
    <property type="entry name" value="F-box domain"/>
    <property type="match status" value="1"/>
</dbReference>
<dbReference type="Gene3D" id="1.20.1280.50">
    <property type="match status" value="1"/>
</dbReference>
<evidence type="ECO:0000256" key="1">
    <source>
        <dbReference type="ARBA" id="ARBA00022614"/>
    </source>
</evidence>
<dbReference type="VEuPathDB" id="AmoebaDB:NAEGRDRAFT_81812"/>
<accession>D2VZC6</accession>
<dbReference type="AlphaFoldDB" id="D2VZC6"/>
<dbReference type="PROSITE" id="PS51450">
    <property type="entry name" value="LRR"/>
    <property type="match status" value="1"/>
</dbReference>
<keyword evidence="1" id="KW-0433">Leucine-rich repeat</keyword>
<dbReference type="InterPro" id="IPR032675">
    <property type="entry name" value="LRR_dom_sf"/>
</dbReference>
<dbReference type="RefSeq" id="XP_002670567.1">
    <property type="nucleotide sequence ID" value="XM_002670521.1"/>
</dbReference>
<sequence>MQFFRTFFSSSTSQPREQGLLLGGGVGDDADEEEPLIETLGSEVISKVIFTYLHNREVIKCALVSRKWYRYVQESNVQINIVFDCMKKYERWRKLAEKGGLKLISHLGTKIKFKKVENDDEIKRLIIHSNLRGFKFDNESKIKFDNNCLKELGNLKELTKISLRNVKLTLADYQLFGSMKLKCVEIMDSCVCELGIQNICNITALKDLKLRKLKARVNTDEAFKYLPKLTTLTTLDLSFTPVGDAISFISNLKELRQLNLSLTVISQIPLTKLRKLEKLNISDNPCITSIDLSNLVRLRKLDISSTMISKLTGLNDLKELRKLKLSNNIELFNSLEFLEFMPSINLPKLKHLDMSKNRLESCKLMPLTKANLPELTTFRFGGNKVDETTALLLCKCFPKLKIEEQRFNRRLSIDKVEHMYGQCCKTIPDL</sequence>
<organism evidence="4">
    <name type="scientific">Naegleria gruberi</name>
    <name type="common">Amoeba</name>
    <dbReference type="NCBI Taxonomy" id="5762"/>
    <lineage>
        <taxon>Eukaryota</taxon>
        <taxon>Discoba</taxon>
        <taxon>Heterolobosea</taxon>
        <taxon>Tetramitia</taxon>
        <taxon>Eutetramitia</taxon>
        <taxon>Vahlkampfiidae</taxon>
        <taxon>Naegleria</taxon>
    </lineage>
</organism>
<keyword evidence="4" id="KW-1185">Reference proteome</keyword>
<name>D2VZC6_NAEGR</name>
<dbReference type="Pfam" id="PF13516">
    <property type="entry name" value="LRR_6"/>
    <property type="match status" value="1"/>
</dbReference>
<dbReference type="PANTHER" id="PTHR46652">
    <property type="entry name" value="LEUCINE-RICH REPEAT AND IQ DOMAIN-CONTAINING PROTEIN 1-RELATED"/>
    <property type="match status" value="1"/>
</dbReference>
<dbReference type="InterPro" id="IPR001611">
    <property type="entry name" value="Leu-rich_rpt"/>
</dbReference>
<dbReference type="Proteomes" id="UP000006671">
    <property type="component" value="Unassembled WGS sequence"/>
</dbReference>
<dbReference type="GeneID" id="8857744"/>
<dbReference type="EMBL" id="GG738914">
    <property type="protein sequence ID" value="EFC37823.1"/>
    <property type="molecule type" value="Genomic_DNA"/>
</dbReference>
<gene>
    <name evidence="3" type="ORF">NAEGRDRAFT_81812</name>
</gene>